<feature type="transmembrane region" description="Helical" evidence="1">
    <location>
        <begin position="121"/>
        <end position="139"/>
    </location>
</feature>
<protein>
    <recommendedName>
        <fullName evidence="4">Glycosyltransferase RgtA/B/C/D-like domain-containing protein</fullName>
    </recommendedName>
</protein>
<dbReference type="EMBL" id="BSDI01000057">
    <property type="protein sequence ID" value="GLI02228.1"/>
    <property type="molecule type" value="Genomic_DNA"/>
</dbReference>
<evidence type="ECO:0008006" key="4">
    <source>
        <dbReference type="Google" id="ProtNLM"/>
    </source>
</evidence>
<feature type="transmembrane region" description="Helical" evidence="1">
    <location>
        <begin position="98"/>
        <end position="115"/>
    </location>
</feature>
<evidence type="ECO:0000313" key="3">
    <source>
        <dbReference type="Proteomes" id="UP001144280"/>
    </source>
</evidence>
<keyword evidence="1" id="KW-0472">Membrane</keyword>
<feature type="transmembrane region" description="Helical" evidence="1">
    <location>
        <begin position="6"/>
        <end position="25"/>
    </location>
</feature>
<feature type="transmembrane region" description="Helical" evidence="1">
    <location>
        <begin position="183"/>
        <end position="203"/>
    </location>
</feature>
<keyword evidence="3" id="KW-1185">Reference proteome</keyword>
<name>A0ABQ5R6M7_9ACTN</name>
<keyword evidence="1" id="KW-0812">Transmembrane</keyword>
<evidence type="ECO:0000256" key="1">
    <source>
        <dbReference type="SAM" id="Phobius"/>
    </source>
</evidence>
<accession>A0ABQ5R6M7</accession>
<evidence type="ECO:0000313" key="2">
    <source>
        <dbReference type="EMBL" id="GLI02228.1"/>
    </source>
</evidence>
<feature type="transmembrane region" description="Helical" evidence="1">
    <location>
        <begin position="70"/>
        <end position="91"/>
    </location>
</feature>
<sequence length="502" mass="55023">MPAHWPVLVIFAAGALLRLLTMVAYSPGLWFTGDSSVYMGVANTLVPNVARPMGYSWFLWLLLPFDSVRLIVAVQHLIGLAVAALLYVFMVRRGVRRWVATVAVAVLLLDARTVLLEQFLLAEALFTGLLVGGMVALCWSRRPGVVACGGAGLLFAAATTTRTVGLPLIGLVMLYLLVKRVGVVRVAAFAVAAAVPLAGYASMNQRHHGDFSLSSYSGRFLWARVSTFVDCDRLTLTEEERPLCPPEPLGQRKAADLYLWSPGPNTEFPGRANDARFESFAGKAVRAQPVDYARTILVETGLMMWPRGSSDERYRCFDRLWRMPHTGDTHHCQAWMAPPDPQDRNATMRSGRHEHSLMTPLYRYSQVATVPPTLVGVAVLFCAGAFVWQRRRRRETGIVSGTLVLYARPSDVAPQPARRHDWRRSIDSTMWTVTGFVMIPITVATSVMEPRYAVPALPLVLVGMALATAKRDQDGGLVPRQATVDAASPALVADKVAATAGR</sequence>
<keyword evidence="1" id="KW-1133">Transmembrane helix</keyword>
<gene>
    <name evidence="2" type="ORF">Pa4123_75060</name>
</gene>
<reference evidence="2" key="1">
    <citation type="submission" date="2022-12" db="EMBL/GenBank/DDBJ databases">
        <title>New Phytohabitans aurantiacus sp. RD004123 nov., an actinomycete isolated from soil.</title>
        <authorList>
            <person name="Triningsih D.W."/>
            <person name="Harunari E."/>
            <person name="Igarashi Y."/>
        </authorList>
    </citation>
    <scope>NUCLEOTIDE SEQUENCE</scope>
    <source>
        <strain evidence="2">RD004123</strain>
    </source>
</reference>
<feature type="transmembrane region" description="Helical" evidence="1">
    <location>
        <begin position="151"/>
        <end position="177"/>
    </location>
</feature>
<comment type="caution">
    <text evidence="2">The sequence shown here is derived from an EMBL/GenBank/DDBJ whole genome shotgun (WGS) entry which is preliminary data.</text>
</comment>
<dbReference type="Proteomes" id="UP001144280">
    <property type="component" value="Unassembled WGS sequence"/>
</dbReference>
<proteinExistence type="predicted"/>
<dbReference type="RefSeq" id="WP_281903725.1">
    <property type="nucleotide sequence ID" value="NZ_BSDI01000057.1"/>
</dbReference>
<organism evidence="2 3">
    <name type="scientific">Phytohabitans aurantiacus</name>
    <dbReference type="NCBI Taxonomy" id="3016789"/>
    <lineage>
        <taxon>Bacteria</taxon>
        <taxon>Bacillati</taxon>
        <taxon>Actinomycetota</taxon>
        <taxon>Actinomycetes</taxon>
        <taxon>Micromonosporales</taxon>
        <taxon>Micromonosporaceae</taxon>
    </lineage>
</organism>